<gene>
    <name evidence="4" type="ORF">F4U95_14960</name>
    <name evidence="3" type="ORF">F4U96_14835</name>
</gene>
<dbReference type="Proteomes" id="UP000326364">
    <property type="component" value="Unassembled WGS sequence"/>
</dbReference>
<dbReference type="Proteomes" id="UP000325933">
    <property type="component" value="Unassembled WGS sequence"/>
</dbReference>
<protein>
    <submittedName>
        <fullName evidence="4">DUF3363 domain-containing protein</fullName>
    </submittedName>
</protein>
<evidence type="ECO:0000313" key="4">
    <source>
        <dbReference type="EMBL" id="KAA9027860.1"/>
    </source>
</evidence>
<evidence type="ECO:0000259" key="2">
    <source>
        <dbReference type="Pfam" id="PF03432"/>
    </source>
</evidence>
<dbReference type="Pfam" id="PF11843">
    <property type="entry name" value="DUF3363"/>
    <property type="match status" value="1"/>
</dbReference>
<dbReference type="RefSeq" id="WP_120251158.1">
    <property type="nucleotide sequence ID" value="NZ_JBNNIY010000010.1"/>
</dbReference>
<evidence type="ECO:0000313" key="6">
    <source>
        <dbReference type="Proteomes" id="UP000326364"/>
    </source>
</evidence>
<dbReference type="InterPro" id="IPR021795">
    <property type="entry name" value="DUF3363"/>
</dbReference>
<comment type="caution">
    <text evidence="4">The sequence shown here is derived from an EMBL/GenBank/DDBJ whole genome shotgun (WGS) entry which is preliminary data.</text>
</comment>
<sequence>MADDDSFEPRLGRQRQQGGKRARRYLGRVLAAANLARGGAASGLARGSFSGTRIGRGAGVGRLLASRGGHAASNGRRVIVKASIVKLAGKGVSAAAAHLRYLQRDGTTREGERSTLYGRDSDIVDGKAFGERDVGDRHQFRFIVSPEDGDQYEDLKPLTRRLMDRMEEDLGTRLDWVAVDHFNTGHPHTHIVVRGRDDRGADLVIARDYMTTGIRERAAELVDLDLGPRTDREIAQALRAEVEQERLTSIDRALLKGADAERVVAINGSDAFDQSLRAGRLAKLSRLGLADPLGAGRFRLAPDLAETLRALGERGDIIRTMQREFSRSAIVRAQADQAIYNPAAPDARPLVGRVLARGLADEHDDRHYVIVDGVDGRSHYVAIGKPALSFAEGGTETDVSLPPGAIVRIDPVRPTVREVDRTVAAVAGASGGRYDVDAHLRYDPTATQAFAETHVRRLEAMRRISGIVEREPSGRWIVAPDHLERVAAHETARLRDRPVAITMLSAQPLDKLADVDAATWIDRELVSATPEPVRDAGFGHDLRDAQARRRQWLVAQGLAEETGGSTTFPNGMIAALQRRELLRVAGQLADELKMPFREAVEGARIEGVYRRSIDLVSGRFALVERSRDFTLVPWRPALERQVGKSVSGLMRGDGISWSIGRGRSGPSIS</sequence>
<evidence type="ECO:0000313" key="5">
    <source>
        <dbReference type="Proteomes" id="UP000325933"/>
    </source>
</evidence>
<dbReference type="NCBIfam" id="NF041267">
    <property type="entry name" value="relax_RlxS"/>
    <property type="match status" value="1"/>
</dbReference>
<dbReference type="InterPro" id="IPR005094">
    <property type="entry name" value="Endonuclease_MobA/VirD2"/>
</dbReference>
<dbReference type="EMBL" id="VYQA01000011">
    <property type="protein sequence ID" value="KAA9027860.1"/>
    <property type="molecule type" value="Genomic_DNA"/>
</dbReference>
<reference evidence="5 6" key="1">
    <citation type="submission" date="2019-09" db="EMBL/GenBank/DDBJ databases">
        <authorList>
            <person name="Feng G."/>
        </authorList>
    </citation>
    <scope>NUCLEOTIDE SEQUENCE [LARGE SCALE GENOMIC DNA]</scope>
    <source>
        <strain evidence="4 5">KACC 19283</strain>
        <strain evidence="3 6">KACC 19284</strain>
    </source>
</reference>
<accession>A0A5J5I2X3</accession>
<evidence type="ECO:0000256" key="1">
    <source>
        <dbReference type="SAM" id="MobiDB-lite"/>
    </source>
</evidence>
<dbReference type="EMBL" id="VYQB01000011">
    <property type="protein sequence ID" value="KAA9014935.1"/>
    <property type="molecule type" value="Genomic_DNA"/>
</dbReference>
<evidence type="ECO:0000313" key="3">
    <source>
        <dbReference type="EMBL" id="KAA9014935.1"/>
    </source>
</evidence>
<keyword evidence="6" id="KW-1185">Reference proteome</keyword>
<organism evidence="4 5">
    <name type="scientific">Sphingobium limneticum</name>
    <dbReference type="NCBI Taxonomy" id="1007511"/>
    <lineage>
        <taxon>Bacteria</taxon>
        <taxon>Pseudomonadati</taxon>
        <taxon>Pseudomonadota</taxon>
        <taxon>Alphaproteobacteria</taxon>
        <taxon>Sphingomonadales</taxon>
        <taxon>Sphingomonadaceae</taxon>
        <taxon>Sphingobium</taxon>
    </lineage>
</organism>
<dbReference type="Pfam" id="PF03432">
    <property type="entry name" value="Relaxase"/>
    <property type="match status" value="1"/>
</dbReference>
<feature type="domain" description="MobA/VirD2-like nuclease" evidence="2">
    <location>
        <begin position="135"/>
        <end position="194"/>
    </location>
</feature>
<proteinExistence type="predicted"/>
<dbReference type="AlphaFoldDB" id="A0A5J5I2X3"/>
<name>A0A5J5I2X3_9SPHN</name>
<feature type="region of interest" description="Disordered" evidence="1">
    <location>
        <begin position="1"/>
        <end position="20"/>
    </location>
</feature>